<evidence type="ECO:0000256" key="1">
    <source>
        <dbReference type="SAM" id="MobiDB-lite"/>
    </source>
</evidence>
<accession>A0A699YJ56</accession>
<feature type="compositionally biased region" description="Gly residues" evidence="1">
    <location>
        <begin position="41"/>
        <end position="50"/>
    </location>
</feature>
<evidence type="ECO:0000313" key="3">
    <source>
        <dbReference type="Proteomes" id="UP000485058"/>
    </source>
</evidence>
<evidence type="ECO:0000313" key="2">
    <source>
        <dbReference type="EMBL" id="GFH09285.1"/>
    </source>
</evidence>
<dbReference type="EMBL" id="BLLF01000222">
    <property type="protein sequence ID" value="GFH09285.1"/>
    <property type="molecule type" value="Genomic_DNA"/>
</dbReference>
<proteinExistence type="predicted"/>
<name>A0A699YJ56_HAELA</name>
<dbReference type="AlphaFoldDB" id="A0A699YJ56"/>
<feature type="region of interest" description="Disordered" evidence="1">
    <location>
        <begin position="41"/>
        <end position="79"/>
    </location>
</feature>
<dbReference type="Proteomes" id="UP000485058">
    <property type="component" value="Unassembled WGS sequence"/>
</dbReference>
<comment type="caution">
    <text evidence="2">The sequence shown here is derived from an EMBL/GenBank/DDBJ whole genome shotgun (WGS) entry which is preliminary data.</text>
</comment>
<sequence length="79" mass="7823">MVVTGSQGTAACCCLTPSHIAARVMRMLHAYWPDPGGLGYRAGDGGGGQQPGAVQDGTGAHAGKTQPAPGEGTLAPNPH</sequence>
<protein>
    <submittedName>
        <fullName evidence="2">Uncharacterized protein</fullName>
    </submittedName>
</protein>
<reference evidence="2 3" key="1">
    <citation type="submission" date="2020-02" db="EMBL/GenBank/DDBJ databases">
        <title>Draft genome sequence of Haematococcus lacustris strain NIES-144.</title>
        <authorList>
            <person name="Morimoto D."/>
            <person name="Nakagawa S."/>
            <person name="Yoshida T."/>
            <person name="Sawayama S."/>
        </authorList>
    </citation>
    <scope>NUCLEOTIDE SEQUENCE [LARGE SCALE GENOMIC DNA]</scope>
    <source>
        <strain evidence="2 3">NIES-144</strain>
    </source>
</reference>
<keyword evidence="3" id="KW-1185">Reference proteome</keyword>
<gene>
    <name evidence="2" type="ORF">HaLaN_04394</name>
</gene>
<organism evidence="2 3">
    <name type="scientific">Haematococcus lacustris</name>
    <name type="common">Green alga</name>
    <name type="synonym">Haematococcus pluvialis</name>
    <dbReference type="NCBI Taxonomy" id="44745"/>
    <lineage>
        <taxon>Eukaryota</taxon>
        <taxon>Viridiplantae</taxon>
        <taxon>Chlorophyta</taxon>
        <taxon>core chlorophytes</taxon>
        <taxon>Chlorophyceae</taxon>
        <taxon>CS clade</taxon>
        <taxon>Chlamydomonadales</taxon>
        <taxon>Haematococcaceae</taxon>
        <taxon>Haematococcus</taxon>
    </lineage>
</organism>